<dbReference type="EMBL" id="BAABCY010000007">
    <property type="protein sequence ID" value="GAA3554147.1"/>
    <property type="molecule type" value="Genomic_DNA"/>
</dbReference>
<accession>A0ABP6WR10</accession>
<reference evidence="2" key="1">
    <citation type="journal article" date="2019" name="Int. J. Syst. Evol. Microbiol.">
        <title>The Global Catalogue of Microorganisms (GCM) 10K type strain sequencing project: providing services to taxonomists for standard genome sequencing and annotation.</title>
        <authorList>
            <consortium name="The Broad Institute Genomics Platform"/>
            <consortium name="The Broad Institute Genome Sequencing Center for Infectious Disease"/>
            <person name="Wu L."/>
            <person name="Ma J."/>
        </authorList>
    </citation>
    <scope>NUCLEOTIDE SEQUENCE [LARGE SCALE GENOMIC DNA]</scope>
    <source>
        <strain evidence="2">JCM 17111</strain>
    </source>
</reference>
<comment type="caution">
    <text evidence="1">The sequence shown here is derived from an EMBL/GenBank/DDBJ whole genome shotgun (WGS) entry which is preliminary data.</text>
</comment>
<evidence type="ECO:0000313" key="1">
    <source>
        <dbReference type="EMBL" id="GAA3554147.1"/>
    </source>
</evidence>
<organism evidence="1 2">
    <name type="scientific">Snuella lapsa</name>
    <dbReference type="NCBI Taxonomy" id="870481"/>
    <lineage>
        <taxon>Bacteria</taxon>
        <taxon>Pseudomonadati</taxon>
        <taxon>Bacteroidota</taxon>
        <taxon>Flavobacteriia</taxon>
        <taxon>Flavobacteriales</taxon>
        <taxon>Flavobacteriaceae</taxon>
        <taxon>Snuella</taxon>
    </lineage>
</organism>
<keyword evidence="2" id="KW-1185">Reference proteome</keyword>
<dbReference type="Proteomes" id="UP001500954">
    <property type="component" value="Unassembled WGS sequence"/>
</dbReference>
<protein>
    <submittedName>
        <fullName evidence="1">Uncharacterized protein</fullName>
    </submittedName>
</protein>
<name>A0ABP6WR10_9FLAO</name>
<proteinExistence type="predicted"/>
<sequence>MSQYRKAYLTLTPINTKITISINSINLTLKHIIVYKDYYLFLEHPIRERSDYSRSQFYN</sequence>
<evidence type="ECO:0000313" key="2">
    <source>
        <dbReference type="Proteomes" id="UP001500954"/>
    </source>
</evidence>
<gene>
    <name evidence="1" type="ORF">GCM10022395_02120</name>
</gene>